<dbReference type="KEGG" id="pmuc:ING2E5A_0198"/>
<evidence type="ECO:0000256" key="1">
    <source>
        <dbReference type="ARBA" id="ARBA00004141"/>
    </source>
</evidence>
<comment type="subcellular location">
    <subcellularLocation>
        <location evidence="1">Membrane</location>
        <topology evidence="1">Multi-pass membrane protein</topology>
    </subcellularLocation>
</comment>
<feature type="transmembrane region" description="Helical" evidence="5">
    <location>
        <begin position="109"/>
        <end position="131"/>
    </location>
</feature>
<dbReference type="Pfam" id="PF01694">
    <property type="entry name" value="Rhomboid"/>
    <property type="match status" value="1"/>
</dbReference>
<name>A0A1G4G3C3_9BACT</name>
<feature type="transmembrane region" description="Helical" evidence="5">
    <location>
        <begin position="193"/>
        <end position="210"/>
    </location>
</feature>
<organism evidence="8 9">
    <name type="scientific">Petrimonas mucosa</name>
    <dbReference type="NCBI Taxonomy" id="1642646"/>
    <lineage>
        <taxon>Bacteria</taxon>
        <taxon>Pseudomonadati</taxon>
        <taxon>Bacteroidota</taxon>
        <taxon>Bacteroidia</taxon>
        <taxon>Bacteroidales</taxon>
        <taxon>Dysgonomonadaceae</taxon>
        <taxon>Petrimonas</taxon>
    </lineage>
</organism>
<keyword evidence="3 5" id="KW-1133">Transmembrane helix</keyword>
<evidence type="ECO:0000259" key="7">
    <source>
        <dbReference type="Pfam" id="PF20216"/>
    </source>
</evidence>
<keyword evidence="9" id="KW-1185">Reference proteome</keyword>
<feature type="transmembrane region" description="Helical" evidence="5">
    <location>
        <begin position="137"/>
        <end position="155"/>
    </location>
</feature>
<reference evidence="8 9" key="1">
    <citation type="submission" date="2016-08" db="EMBL/GenBank/DDBJ databases">
        <authorList>
            <person name="Seilhamer J.J."/>
        </authorList>
    </citation>
    <scope>NUCLEOTIDE SEQUENCE [LARGE SCALE GENOMIC DNA]</scope>
    <source>
        <strain evidence="8">ING2-E5A</strain>
    </source>
</reference>
<feature type="transmembrane region" description="Helical" evidence="5">
    <location>
        <begin position="79"/>
        <end position="97"/>
    </location>
</feature>
<feature type="domain" description="DUF6576" evidence="7">
    <location>
        <begin position="251"/>
        <end position="294"/>
    </location>
</feature>
<dbReference type="Gene3D" id="1.20.1540.10">
    <property type="entry name" value="Rhomboid-like"/>
    <property type="match status" value="1"/>
</dbReference>
<keyword evidence="4 5" id="KW-0472">Membrane</keyword>
<dbReference type="PANTHER" id="PTHR43066:SF11">
    <property type="entry name" value="PEPTIDASE S54 RHOMBOID DOMAIN-CONTAINING PROTEIN"/>
    <property type="match status" value="1"/>
</dbReference>
<dbReference type="RefSeq" id="WP_071135795.1">
    <property type="nucleotide sequence ID" value="NZ_DUQN01000062.1"/>
</dbReference>
<evidence type="ECO:0000313" key="8">
    <source>
        <dbReference type="EMBL" id="SCM55278.1"/>
    </source>
</evidence>
<feature type="transmembrane region" description="Helical" evidence="5">
    <location>
        <begin position="162"/>
        <end position="181"/>
    </location>
</feature>
<evidence type="ECO:0000256" key="4">
    <source>
        <dbReference type="ARBA" id="ARBA00023136"/>
    </source>
</evidence>
<evidence type="ECO:0000256" key="3">
    <source>
        <dbReference type="ARBA" id="ARBA00022989"/>
    </source>
</evidence>
<feature type="transmembrane region" description="Helical" evidence="5">
    <location>
        <begin position="21"/>
        <end position="42"/>
    </location>
</feature>
<keyword evidence="2 5" id="KW-0812">Transmembrane</keyword>
<dbReference type="EMBL" id="LT608328">
    <property type="protein sequence ID" value="SCM55278.1"/>
    <property type="molecule type" value="Genomic_DNA"/>
</dbReference>
<evidence type="ECO:0000259" key="6">
    <source>
        <dbReference type="Pfam" id="PF01694"/>
    </source>
</evidence>
<dbReference type="PANTHER" id="PTHR43066">
    <property type="entry name" value="RHOMBOID-RELATED PROTEIN"/>
    <property type="match status" value="1"/>
</dbReference>
<protein>
    <submittedName>
        <fullName evidence="8">Uncharacterized protein</fullName>
    </submittedName>
</protein>
<sequence>MATIVERLKYRYKNGDVLVKFLFINITVFFILKVIAIFFLLFNLNRVDLISFLGVPSGLSQLLNRFWTPFTYMFVHEQLWHLLFNMLWLYWFGRIFLQYFTGRTLGSLYVLGGLGGAMLYVVAFNTVPYFIVMGDSLMIGASAAVMAVVMGAAFYRPNVRLNLLFIGQVRIVYIAIAVFLIDLFSLGSGVNEGGHVAHIGGAMAGYIFALQYRKGRDITGWVSSLIDGLVNLTKPRKRVKMKVEYRKRETDLDYNERRNSQQAEIDAILDKLKKSGYSNLTPEEKKKLFDASKK</sequence>
<dbReference type="InterPro" id="IPR046483">
    <property type="entry name" value="DUF6576"/>
</dbReference>
<gene>
    <name evidence="8" type="ORF">ING2E5A_0198</name>
</gene>
<evidence type="ECO:0000256" key="5">
    <source>
        <dbReference type="SAM" id="Phobius"/>
    </source>
</evidence>
<proteinExistence type="predicted"/>
<dbReference type="SUPFAM" id="SSF144091">
    <property type="entry name" value="Rhomboid-like"/>
    <property type="match status" value="1"/>
</dbReference>
<accession>A0A1G4G3C3</accession>
<dbReference type="InterPro" id="IPR022764">
    <property type="entry name" value="Peptidase_S54_rhomboid_dom"/>
</dbReference>
<dbReference type="STRING" id="1642646.ING2E5A_0198"/>
<dbReference type="AlphaFoldDB" id="A0A1G4G3C3"/>
<dbReference type="GO" id="GO:0016020">
    <property type="term" value="C:membrane"/>
    <property type="evidence" value="ECO:0007669"/>
    <property type="project" value="UniProtKB-SubCell"/>
</dbReference>
<evidence type="ECO:0000313" key="9">
    <source>
        <dbReference type="Proteomes" id="UP000178485"/>
    </source>
</evidence>
<dbReference type="Proteomes" id="UP000178485">
    <property type="component" value="Chromosome i"/>
</dbReference>
<dbReference type="GO" id="GO:0004252">
    <property type="term" value="F:serine-type endopeptidase activity"/>
    <property type="evidence" value="ECO:0007669"/>
    <property type="project" value="InterPro"/>
</dbReference>
<feature type="domain" description="Peptidase S54 rhomboid" evidence="6">
    <location>
        <begin position="64"/>
        <end position="211"/>
    </location>
</feature>
<dbReference type="Pfam" id="PF20216">
    <property type="entry name" value="DUF6576"/>
    <property type="match status" value="1"/>
</dbReference>
<dbReference type="InterPro" id="IPR035952">
    <property type="entry name" value="Rhomboid-like_sf"/>
</dbReference>
<evidence type="ECO:0000256" key="2">
    <source>
        <dbReference type="ARBA" id="ARBA00022692"/>
    </source>
</evidence>